<dbReference type="EMBL" id="GBXM01076709">
    <property type="protein sequence ID" value="JAH31868.1"/>
    <property type="molecule type" value="Transcribed_RNA"/>
</dbReference>
<accession>A0A0E9RUA4</accession>
<name>A0A0E9RUA4_ANGAN</name>
<organism evidence="1">
    <name type="scientific">Anguilla anguilla</name>
    <name type="common">European freshwater eel</name>
    <name type="synonym">Muraena anguilla</name>
    <dbReference type="NCBI Taxonomy" id="7936"/>
    <lineage>
        <taxon>Eukaryota</taxon>
        <taxon>Metazoa</taxon>
        <taxon>Chordata</taxon>
        <taxon>Craniata</taxon>
        <taxon>Vertebrata</taxon>
        <taxon>Euteleostomi</taxon>
        <taxon>Actinopterygii</taxon>
        <taxon>Neopterygii</taxon>
        <taxon>Teleostei</taxon>
        <taxon>Anguilliformes</taxon>
        <taxon>Anguillidae</taxon>
        <taxon>Anguilla</taxon>
    </lineage>
</organism>
<evidence type="ECO:0000313" key="1">
    <source>
        <dbReference type="EMBL" id="JAH31868.1"/>
    </source>
</evidence>
<reference evidence="1" key="2">
    <citation type="journal article" date="2015" name="Fish Shellfish Immunol.">
        <title>Early steps in the European eel (Anguilla anguilla)-Vibrio vulnificus interaction in the gills: Role of the RtxA13 toxin.</title>
        <authorList>
            <person name="Callol A."/>
            <person name="Pajuelo D."/>
            <person name="Ebbesson L."/>
            <person name="Teles M."/>
            <person name="MacKenzie S."/>
            <person name="Amaro C."/>
        </authorList>
    </citation>
    <scope>NUCLEOTIDE SEQUENCE</scope>
</reference>
<sequence>MKRRTAKFQHLIFLNAIDSLLHRVKYYMKIQRKPF</sequence>
<protein>
    <submittedName>
        <fullName evidence="1">Uncharacterized protein</fullName>
    </submittedName>
</protein>
<proteinExistence type="predicted"/>
<reference evidence="1" key="1">
    <citation type="submission" date="2014-11" db="EMBL/GenBank/DDBJ databases">
        <authorList>
            <person name="Amaro Gonzalez C."/>
        </authorList>
    </citation>
    <scope>NUCLEOTIDE SEQUENCE</scope>
</reference>
<dbReference type="AlphaFoldDB" id="A0A0E9RUA4"/>